<dbReference type="FunCoup" id="A0A2P5EZ05">
    <property type="interactions" value="604"/>
</dbReference>
<dbReference type="InParanoid" id="A0A2P5EZ05"/>
<dbReference type="PROSITE" id="PS51334">
    <property type="entry name" value="PRONE"/>
    <property type="match status" value="1"/>
</dbReference>
<proteinExistence type="predicted"/>
<feature type="region of interest" description="Disordered" evidence="3">
    <location>
        <begin position="671"/>
        <end position="716"/>
    </location>
</feature>
<comment type="caution">
    <text evidence="5">The sequence shown here is derived from an EMBL/GenBank/DDBJ whole genome shotgun (WGS) entry which is preliminary data.</text>
</comment>
<feature type="domain" description="PRONE" evidence="4">
    <location>
        <begin position="202"/>
        <end position="589"/>
    </location>
</feature>
<dbReference type="InterPro" id="IPR038937">
    <property type="entry name" value="RopGEF"/>
</dbReference>
<protein>
    <submittedName>
        <fullName evidence="5">PRONE domain containing protein</fullName>
    </submittedName>
</protein>
<dbReference type="FunFam" id="1.20.58.2010:FF:000004">
    <property type="entry name" value="Rop guanine nucleotide exchange factor 1"/>
    <property type="match status" value="1"/>
</dbReference>
<dbReference type="InterPro" id="IPR005512">
    <property type="entry name" value="PRONE_dom"/>
</dbReference>
<dbReference type="FunFam" id="1.20.58.2010:FF:000001">
    <property type="entry name" value="Rop guanine nucleotide exchange factor 14"/>
    <property type="match status" value="1"/>
</dbReference>
<evidence type="ECO:0000256" key="2">
    <source>
        <dbReference type="PROSITE-ProRule" id="PRU00663"/>
    </source>
</evidence>
<dbReference type="Gene3D" id="1.20.58.2010">
    <property type="entry name" value="PRONE domain, subdomain 1"/>
    <property type="match status" value="2"/>
</dbReference>
<accession>A0A2P5EZ05</accession>
<evidence type="ECO:0000259" key="4">
    <source>
        <dbReference type="PROSITE" id="PS51334"/>
    </source>
</evidence>
<evidence type="ECO:0000313" key="5">
    <source>
        <dbReference type="EMBL" id="PON90773.1"/>
    </source>
</evidence>
<dbReference type="PANTHER" id="PTHR33101">
    <property type="entry name" value="ROP GUANINE NUCLEOTIDE EXCHANGE FACTOR 1"/>
    <property type="match status" value="1"/>
</dbReference>
<dbReference type="AlphaFoldDB" id="A0A2P5EZ05"/>
<dbReference type="OrthoDB" id="1053009at2759"/>
<name>A0A2P5EZ05_TREOI</name>
<dbReference type="Pfam" id="PF03759">
    <property type="entry name" value="PRONE"/>
    <property type="match status" value="1"/>
</dbReference>
<reference evidence="6" key="1">
    <citation type="submission" date="2016-06" db="EMBL/GenBank/DDBJ databases">
        <title>Parallel loss of symbiosis genes in relatives of nitrogen-fixing non-legume Parasponia.</title>
        <authorList>
            <person name="Van Velzen R."/>
            <person name="Holmer R."/>
            <person name="Bu F."/>
            <person name="Rutten L."/>
            <person name="Van Zeijl A."/>
            <person name="Liu W."/>
            <person name="Santuari L."/>
            <person name="Cao Q."/>
            <person name="Sharma T."/>
            <person name="Shen D."/>
            <person name="Roswanjaya Y."/>
            <person name="Wardhani T."/>
            <person name="Kalhor M.S."/>
            <person name="Jansen J."/>
            <person name="Van den Hoogen J."/>
            <person name="Gungor B."/>
            <person name="Hartog M."/>
            <person name="Hontelez J."/>
            <person name="Verver J."/>
            <person name="Yang W.-C."/>
            <person name="Schijlen E."/>
            <person name="Repin R."/>
            <person name="Schilthuizen M."/>
            <person name="Schranz E."/>
            <person name="Heidstra R."/>
            <person name="Miyata K."/>
            <person name="Fedorova E."/>
            <person name="Kohlen W."/>
            <person name="Bisseling T."/>
            <person name="Smit S."/>
            <person name="Geurts R."/>
        </authorList>
    </citation>
    <scope>NUCLEOTIDE SEQUENCE [LARGE SCALE GENOMIC DNA]</scope>
    <source>
        <strain evidence="6">cv. RG33-2</strain>
    </source>
</reference>
<feature type="compositionally biased region" description="Basic and acidic residues" evidence="3">
    <location>
        <begin position="697"/>
        <end position="716"/>
    </location>
</feature>
<organism evidence="5 6">
    <name type="scientific">Trema orientale</name>
    <name type="common">Charcoal tree</name>
    <name type="synonym">Celtis orientalis</name>
    <dbReference type="NCBI Taxonomy" id="63057"/>
    <lineage>
        <taxon>Eukaryota</taxon>
        <taxon>Viridiplantae</taxon>
        <taxon>Streptophyta</taxon>
        <taxon>Embryophyta</taxon>
        <taxon>Tracheophyta</taxon>
        <taxon>Spermatophyta</taxon>
        <taxon>Magnoliopsida</taxon>
        <taxon>eudicotyledons</taxon>
        <taxon>Gunneridae</taxon>
        <taxon>Pentapetalae</taxon>
        <taxon>rosids</taxon>
        <taxon>fabids</taxon>
        <taxon>Rosales</taxon>
        <taxon>Cannabaceae</taxon>
        <taxon>Trema</taxon>
    </lineage>
</organism>
<dbReference type="PANTHER" id="PTHR33101:SF14">
    <property type="entry name" value="ROP GUANINE NUCLEOTIDE EXCHANGE FACTOR 7"/>
    <property type="match status" value="1"/>
</dbReference>
<dbReference type="GO" id="GO:0005886">
    <property type="term" value="C:plasma membrane"/>
    <property type="evidence" value="ECO:0007669"/>
    <property type="project" value="UniProtKB-ARBA"/>
</dbReference>
<dbReference type="STRING" id="63057.A0A2P5EZ05"/>
<evidence type="ECO:0000256" key="3">
    <source>
        <dbReference type="SAM" id="MobiDB-lite"/>
    </source>
</evidence>
<dbReference type="Proteomes" id="UP000237000">
    <property type="component" value="Unassembled WGS sequence"/>
</dbReference>
<feature type="region of interest" description="Disordered" evidence="3">
    <location>
        <begin position="1"/>
        <end position="31"/>
    </location>
</feature>
<sequence>MERAFTHRKGREEKTHLGNQSLKLSPPLERLTSSNSPNPFSILGFWVSRNLRNLYCKARVLDNGGCCSCSGRFRFNGTVVNNSVYLASPGLFEEEEADMECLDEKKEGVEEKENEGFSDNVAEIGTFGDLIIAEKGRVSSSSSDFLTSETTGHEEQSHSSSEESSSPPSLGWPVEKSEAPDCTSHSTSKEAEEKTCLDDGKLEKQGSSVSEIEMMKERFSKLLLGEDMSGCGNGVSTALSISNAITNLCGNAESATLFGQLWRLEPLPSEKKRMWRREMEWLLCVSDHIVELIPSWQTFPDGSKLEVMTCRPRSDLYVNLPALRKLDNMLLEILDGFENTDFWYVDQGILAQDADGSTSFRRTLQRQEEKWWLPVPRVPPGGLHEDVRKQLQHKRDCTNQILKAAMAINSITLADIGVPESYLESLPKNGKACLGDLIYRYISSEQFYPECLLDCIDLSSEHQAIEIANRVEASIFVWRRKVNSKPSSNTSRSSSRSSWEMVKDLMVDAEKRELLAERAESLLLCLKQRFPGLPQTALDMSKIQYNKDVGKSILESYSRVLESLAFNIVARIDDLLYVDDLTKHSDQFSSISKVGLLAQRGAPISYSVPVPSTPYKTAFTTPSFSPAHLVSPARGERSPFITSGKIPQRGLGVKKVLTDYLSLETKGNVYGSPDEKADSISNAVQEIPASQTGPESLDCRKTASPSIRDRFQRDDI</sequence>
<feature type="compositionally biased region" description="Basic and acidic residues" evidence="3">
    <location>
        <begin position="1"/>
        <end position="16"/>
    </location>
</feature>
<evidence type="ECO:0000256" key="1">
    <source>
        <dbReference type="ARBA" id="ARBA00022658"/>
    </source>
</evidence>
<keyword evidence="6" id="KW-1185">Reference proteome</keyword>
<feature type="region of interest" description="Disordered" evidence="3">
    <location>
        <begin position="142"/>
        <end position="209"/>
    </location>
</feature>
<feature type="compositionally biased region" description="Basic and acidic residues" evidence="3">
    <location>
        <begin position="187"/>
        <end position="204"/>
    </location>
</feature>
<gene>
    <name evidence="5" type="ORF">TorRG33x02_134110</name>
</gene>
<dbReference type="EMBL" id="JXTC01000080">
    <property type="protein sequence ID" value="PON90773.1"/>
    <property type="molecule type" value="Genomic_DNA"/>
</dbReference>
<evidence type="ECO:0000313" key="6">
    <source>
        <dbReference type="Proteomes" id="UP000237000"/>
    </source>
</evidence>
<keyword evidence="1 2" id="KW-0344">Guanine-nucleotide releasing factor</keyword>
<feature type="compositionally biased region" description="Polar residues" evidence="3">
    <location>
        <begin position="679"/>
        <end position="694"/>
    </location>
</feature>
<feature type="compositionally biased region" description="Basic and acidic residues" evidence="3">
    <location>
        <begin position="151"/>
        <end position="161"/>
    </location>
</feature>
<dbReference type="GO" id="GO:0005085">
    <property type="term" value="F:guanyl-nucleotide exchange factor activity"/>
    <property type="evidence" value="ECO:0007669"/>
    <property type="project" value="UniProtKB-UniRule"/>
</dbReference>